<evidence type="ECO:0000256" key="3">
    <source>
        <dbReference type="ARBA" id="ARBA00023004"/>
    </source>
</evidence>
<evidence type="ECO:0000256" key="5">
    <source>
        <dbReference type="ARBA" id="ARBA00034078"/>
    </source>
</evidence>
<dbReference type="GO" id="GO:0051213">
    <property type="term" value="F:dioxygenase activity"/>
    <property type="evidence" value="ECO:0007669"/>
    <property type="project" value="UniProtKB-KW"/>
</dbReference>
<sequence>MSLLLCFLWLFLIMEKLTWYVIQLPQQEGKIQKVVVGGKRLCLLLLRGKLYATGSRCPHAGADLSQGWCEEGKLVCPYHRHRFDLQTGKGDVGQGNYIDVFPVREENGKWYVGFRKPWWKKIF</sequence>
<keyword evidence="1" id="KW-0001">2Fe-2S</keyword>
<dbReference type="STRING" id="683125.SAMN05660206_10413"/>
<comment type="cofactor">
    <cofactor evidence="5">
        <name>[2Fe-2S] cluster</name>
        <dbReference type="ChEBI" id="CHEBI:190135"/>
    </cofactor>
</comment>
<keyword evidence="8" id="KW-0223">Dioxygenase</keyword>
<evidence type="ECO:0000256" key="1">
    <source>
        <dbReference type="ARBA" id="ARBA00022714"/>
    </source>
</evidence>
<proteinExistence type="inferred from homology"/>
<dbReference type="CDD" id="cd03467">
    <property type="entry name" value="Rieske"/>
    <property type="match status" value="1"/>
</dbReference>
<dbReference type="GO" id="GO:0051537">
    <property type="term" value="F:2 iron, 2 sulfur cluster binding"/>
    <property type="evidence" value="ECO:0007669"/>
    <property type="project" value="UniProtKB-KW"/>
</dbReference>
<protein>
    <submittedName>
        <fullName evidence="8">Ferredoxin subunit of nitrite reductase or a ring-hydroxylating dioxygenase</fullName>
    </submittedName>
</protein>
<evidence type="ECO:0000256" key="4">
    <source>
        <dbReference type="ARBA" id="ARBA00023014"/>
    </source>
</evidence>
<keyword evidence="4" id="KW-0411">Iron-sulfur</keyword>
<keyword evidence="3" id="KW-0408">Iron</keyword>
<keyword evidence="8" id="KW-0560">Oxidoreductase</keyword>
<dbReference type="GO" id="GO:0046872">
    <property type="term" value="F:metal ion binding"/>
    <property type="evidence" value="ECO:0007669"/>
    <property type="project" value="UniProtKB-KW"/>
</dbReference>
<feature type="domain" description="Rieske" evidence="7">
    <location>
        <begin position="19"/>
        <end position="112"/>
    </location>
</feature>
<dbReference type="Proteomes" id="UP000198785">
    <property type="component" value="Unassembled WGS sequence"/>
</dbReference>
<keyword evidence="9" id="KW-1185">Reference proteome</keyword>
<dbReference type="InterPro" id="IPR017941">
    <property type="entry name" value="Rieske_2Fe-2S"/>
</dbReference>
<organism evidence="8 9">
    <name type="scientific">Sphingobacterium wenxiniae</name>
    <dbReference type="NCBI Taxonomy" id="683125"/>
    <lineage>
        <taxon>Bacteria</taxon>
        <taxon>Pseudomonadati</taxon>
        <taxon>Bacteroidota</taxon>
        <taxon>Sphingobacteriia</taxon>
        <taxon>Sphingobacteriales</taxon>
        <taxon>Sphingobacteriaceae</taxon>
        <taxon>Sphingobacterium</taxon>
    </lineage>
</organism>
<dbReference type="EMBL" id="FOZZ01000004">
    <property type="protein sequence ID" value="SFS69432.1"/>
    <property type="molecule type" value="Genomic_DNA"/>
</dbReference>
<dbReference type="AlphaFoldDB" id="A0A1I6RXL4"/>
<evidence type="ECO:0000259" key="7">
    <source>
        <dbReference type="PROSITE" id="PS51296"/>
    </source>
</evidence>
<dbReference type="PANTHER" id="PTHR21496:SF0">
    <property type="entry name" value="RIESKE DOMAIN-CONTAINING PROTEIN"/>
    <property type="match status" value="1"/>
</dbReference>
<dbReference type="PROSITE" id="PS51296">
    <property type="entry name" value="RIESKE"/>
    <property type="match status" value="1"/>
</dbReference>
<name>A0A1I6RXL4_9SPHI</name>
<dbReference type="InterPro" id="IPR036922">
    <property type="entry name" value="Rieske_2Fe-2S_sf"/>
</dbReference>
<dbReference type="SUPFAM" id="SSF50022">
    <property type="entry name" value="ISP domain"/>
    <property type="match status" value="1"/>
</dbReference>
<keyword evidence="2" id="KW-0479">Metal-binding</keyword>
<gene>
    <name evidence="8" type="ORF">SAMN05660206_10413</name>
</gene>
<dbReference type="Pfam" id="PF00355">
    <property type="entry name" value="Rieske"/>
    <property type="match status" value="1"/>
</dbReference>
<dbReference type="Gene3D" id="2.102.10.10">
    <property type="entry name" value="Rieske [2Fe-2S] iron-sulphur domain"/>
    <property type="match status" value="1"/>
</dbReference>
<evidence type="ECO:0000313" key="9">
    <source>
        <dbReference type="Proteomes" id="UP000198785"/>
    </source>
</evidence>
<comment type="similarity">
    <text evidence="6">Belongs to the bacterial ring-hydroxylating dioxygenase ferredoxin component family.</text>
</comment>
<evidence type="ECO:0000256" key="2">
    <source>
        <dbReference type="ARBA" id="ARBA00022723"/>
    </source>
</evidence>
<evidence type="ECO:0000313" key="8">
    <source>
        <dbReference type="EMBL" id="SFS69432.1"/>
    </source>
</evidence>
<evidence type="ECO:0000256" key="6">
    <source>
        <dbReference type="ARBA" id="ARBA00038001"/>
    </source>
</evidence>
<dbReference type="PANTHER" id="PTHR21496">
    <property type="entry name" value="FERREDOXIN-RELATED"/>
    <property type="match status" value="1"/>
</dbReference>
<accession>A0A1I6RXL4</accession>
<reference evidence="8 9" key="1">
    <citation type="submission" date="2016-10" db="EMBL/GenBank/DDBJ databases">
        <authorList>
            <person name="de Groot N.N."/>
        </authorList>
    </citation>
    <scope>NUCLEOTIDE SEQUENCE [LARGE SCALE GENOMIC DNA]</scope>
    <source>
        <strain evidence="8 9">DSM 22789</strain>
    </source>
</reference>